<evidence type="ECO:0000256" key="2">
    <source>
        <dbReference type="ARBA" id="ARBA00022980"/>
    </source>
</evidence>
<evidence type="ECO:0000313" key="5">
    <source>
        <dbReference type="Proteomes" id="UP000639338"/>
    </source>
</evidence>
<dbReference type="Gene3D" id="3.30.420.80">
    <property type="entry name" value="Ribosomal protein S11"/>
    <property type="match status" value="1"/>
</dbReference>
<evidence type="ECO:0008006" key="6">
    <source>
        <dbReference type="Google" id="ProtNLM"/>
    </source>
</evidence>
<dbReference type="Proteomes" id="UP000639338">
    <property type="component" value="Unassembled WGS sequence"/>
</dbReference>
<dbReference type="GO" id="GO:0006412">
    <property type="term" value="P:translation"/>
    <property type="evidence" value="ECO:0007669"/>
    <property type="project" value="InterPro"/>
</dbReference>
<dbReference type="SUPFAM" id="SSF53137">
    <property type="entry name" value="Translational machinery components"/>
    <property type="match status" value="1"/>
</dbReference>
<keyword evidence="3" id="KW-0687">Ribonucleoprotein</keyword>
<gene>
    <name evidence="4" type="ORF">HCN44_004922</name>
</gene>
<dbReference type="GO" id="GO:0003735">
    <property type="term" value="F:structural constituent of ribosome"/>
    <property type="evidence" value="ECO:0007669"/>
    <property type="project" value="InterPro"/>
</dbReference>
<evidence type="ECO:0000313" key="4">
    <source>
        <dbReference type="EMBL" id="KAF7992578.1"/>
    </source>
</evidence>
<dbReference type="AlphaFoldDB" id="A0A834XSD2"/>
<comment type="similarity">
    <text evidence="1">Belongs to the universal ribosomal protein uS11 family.</text>
</comment>
<dbReference type="Pfam" id="PF00411">
    <property type="entry name" value="Ribosomal_S11"/>
    <property type="match status" value="1"/>
</dbReference>
<organism evidence="4 5">
    <name type="scientific">Aphidius gifuensis</name>
    <name type="common">Parasitoid wasp</name>
    <dbReference type="NCBI Taxonomy" id="684658"/>
    <lineage>
        <taxon>Eukaryota</taxon>
        <taxon>Metazoa</taxon>
        <taxon>Ecdysozoa</taxon>
        <taxon>Arthropoda</taxon>
        <taxon>Hexapoda</taxon>
        <taxon>Insecta</taxon>
        <taxon>Pterygota</taxon>
        <taxon>Neoptera</taxon>
        <taxon>Endopterygota</taxon>
        <taxon>Hymenoptera</taxon>
        <taxon>Apocrita</taxon>
        <taxon>Ichneumonoidea</taxon>
        <taxon>Braconidae</taxon>
        <taxon>Aphidiinae</taxon>
        <taxon>Aphidius</taxon>
    </lineage>
</organism>
<protein>
    <recommendedName>
        <fullName evidence="6">Ribosomal protein S11</fullName>
    </recommendedName>
</protein>
<dbReference type="InterPro" id="IPR036967">
    <property type="entry name" value="Ribosomal_uS11_sf"/>
</dbReference>
<dbReference type="OrthoDB" id="1654884at2759"/>
<sequence length="210" mass="23144">MLKQVLTLAKHTIVNNTIKQSLSCQLQQQNYLVNVRKFSLTSLHLKEDKRALIKAQPKKDDGTDGERVIDIDSILTQDGIFPDEHTPNKLFNGIPFKDIPIINIKCTKNNTLMSVNLASGLAKVFNSCGCEGYKHARKGTNIAAQATAISLSHKALDQGFKTVRVRVRGIGPGRAAALKGLQMGGMDIISVTDSTRVTWTPLRPRKARRV</sequence>
<dbReference type="PANTHER" id="PTHR11759">
    <property type="entry name" value="40S RIBOSOMAL PROTEIN S14/30S RIBOSOMAL PROTEIN S11"/>
    <property type="match status" value="1"/>
</dbReference>
<reference evidence="4 5" key="1">
    <citation type="submission" date="2020-08" db="EMBL/GenBank/DDBJ databases">
        <title>Aphidius gifuensis genome sequencing and assembly.</title>
        <authorList>
            <person name="Du Z."/>
        </authorList>
    </citation>
    <scope>NUCLEOTIDE SEQUENCE [LARGE SCALE GENOMIC DNA]</scope>
    <source>
        <strain evidence="4">YNYX2018</strain>
        <tissue evidence="4">Adults</tissue>
    </source>
</reference>
<keyword evidence="5" id="KW-1185">Reference proteome</keyword>
<evidence type="ECO:0000256" key="1">
    <source>
        <dbReference type="ARBA" id="ARBA00006194"/>
    </source>
</evidence>
<dbReference type="EMBL" id="JACMRX010000003">
    <property type="protein sequence ID" value="KAF7992578.1"/>
    <property type="molecule type" value="Genomic_DNA"/>
</dbReference>
<comment type="caution">
    <text evidence="4">The sequence shown here is derived from an EMBL/GenBank/DDBJ whole genome shotgun (WGS) entry which is preliminary data.</text>
</comment>
<proteinExistence type="inferred from homology"/>
<name>A0A834XSD2_APHGI</name>
<accession>A0A834XSD2</accession>
<evidence type="ECO:0000256" key="3">
    <source>
        <dbReference type="ARBA" id="ARBA00023274"/>
    </source>
</evidence>
<keyword evidence="2" id="KW-0689">Ribosomal protein</keyword>
<dbReference type="InterPro" id="IPR001971">
    <property type="entry name" value="Ribosomal_uS11"/>
</dbReference>
<dbReference type="GO" id="GO:1990904">
    <property type="term" value="C:ribonucleoprotein complex"/>
    <property type="evidence" value="ECO:0007669"/>
    <property type="project" value="UniProtKB-KW"/>
</dbReference>
<dbReference type="HAMAP" id="MF_01310">
    <property type="entry name" value="Ribosomal_uS11"/>
    <property type="match status" value="1"/>
</dbReference>
<dbReference type="GO" id="GO:0005840">
    <property type="term" value="C:ribosome"/>
    <property type="evidence" value="ECO:0007669"/>
    <property type="project" value="UniProtKB-KW"/>
</dbReference>